<feature type="transmembrane region" description="Helical" evidence="8">
    <location>
        <begin position="134"/>
        <end position="154"/>
    </location>
</feature>
<feature type="transmembrane region" description="Helical" evidence="8">
    <location>
        <begin position="29"/>
        <end position="47"/>
    </location>
</feature>
<dbReference type="PANTHER" id="PTHR30294:SF38">
    <property type="entry name" value="TRANSPORT PERMEASE PROTEIN"/>
    <property type="match status" value="1"/>
</dbReference>
<evidence type="ECO:0000256" key="4">
    <source>
        <dbReference type="ARBA" id="ARBA00022475"/>
    </source>
</evidence>
<comment type="similarity">
    <text evidence="2 8">Belongs to the ABC-2 integral membrane protein family.</text>
</comment>
<feature type="domain" description="ABC transmembrane type-2" evidence="9">
    <location>
        <begin position="19"/>
        <end position="245"/>
    </location>
</feature>
<evidence type="ECO:0000256" key="7">
    <source>
        <dbReference type="ARBA" id="ARBA00023136"/>
    </source>
</evidence>
<keyword evidence="7 8" id="KW-0472">Membrane</keyword>
<evidence type="ECO:0000313" key="11">
    <source>
        <dbReference type="Proteomes" id="UP001183648"/>
    </source>
</evidence>
<dbReference type="InterPro" id="IPR047817">
    <property type="entry name" value="ABC2_TM_bact-type"/>
</dbReference>
<name>A0ABU2BUY0_9ACTN</name>
<reference evidence="10 11" key="1">
    <citation type="submission" date="2023-07" db="EMBL/GenBank/DDBJ databases">
        <title>Sequencing the genomes of 1000 actinobacteria strains.</title>
        <authorList>
            <person name="Klenk H.-P."/>
        </authorList>
    </citation>
    <scope>NUCLEOTIDE SEQUENCE [LARGE SCALE GENOMIC DNA]</scope>
    <source>
        <strain evidence="10 11">DSM 19426</strain>
    </source>
</reference>
<keyword evidence="6 8" id="KW-1133">Transmembrane helix</keyword>
<comment type="caution">
    <text evidence="10">The sequence shown here is derived from an EMBL/GenBank/DDBJ whole genome shotgun (WGS) entry which is preliminary data.</text>
</comment>
<keyword evidence="4 8" id="KW-1003">Cell membrane</keyword>
<sequence length="247" mass="25794">MSTATLDLHRSTVTAGRVLAQLRGDHRTVALMLVVPCVLNGLVAWIYDGTPVFDRIGSSLVGVFPMVVMFIVTSIATLRERQSGTLERLLTTPLGKGDLILGYALAFGGVVVVQSLLVSGLSVGLFGLDVAGPLWLLLVVALLAGLLGTSLGLLASGFARTEFQAVQFMPAFVLPQFLLCGLLTPREDMPGPLAVLSDVLPLSYIVDATKEVGTSASPDVAVPLLVIAGFVVAALALGSATLRRRTA</sequence>
<feature type="transmembrane region" description="Helical" evidence="8">
    <location>
        <begin position="220"/>
        <end position="242"/>
    </location>
</feature>
<protein>
    <recommendedName>
        <fullName evidence="8">Transport permease protein</fullName>
    </recommendedName>
</protein>
<feature type="transmembrane region" description="Helical" evidence="8">
    <location>
        <begin position="59"/>
        <end position="78"/>
    </location>
</feature>
<dbReference type="EMBL" id="JAVDYG010000001">
    <property type="protein sequence ID" value="MDR7362439.1"/>
    <property type="molecule type" value="Genomic_DNA"/>
</dbReference>
<evidence type="ECO:0000259" key="9">
    <source>
        <dbReference type="PROSITE" id="PS51012"/>
    </source>
</evidence>
<dbReference type="InterPro" id="IPR013525">
    <property type="entry name" value="ABC2_TM"/>
</dbReference>
<evidence type="ECO:0000256" key="6">
    <source>
        <dbReference type="ARBA" id="ARBA00022989"/>
    </source>
</evidence>
<keyword evidence="11" id="KW-1185">Reference proteome</keyword>
<keyword evidence="5 8" id="KW-0812">Transmembrane</keyword>
<feature type="transmembrane region" description="Helical" evidence="8">
    <location>
        <begin position="166"/>
        <end position="184"/>
    </location>
</feature>
<dbReference type="InterPro" id="IPR051449">
    <property type="entry name" value="ABC-2_transporter_component"/>
</dbReference>
<keyword evidence="3 8" id="KW-0813">Transport</keyword>
<comment type="subcellular location">
    <subcellularLocation>
        <location evidence="1 8">Cell membrane</location>
        <topology evidence="1 8">Multi-pass membrane protein</topology>
    </subcellularLocation>
</comment>
<dbReference type="Pfam" id="PF01061">
    <property type="entry name" value="ABC2_membrane"/>
    <property type="match status" value="1"/>
</dbReference>
<organism evidence="10 11">
    <name type="scientific">Nocardioides marmoribigeumensis</name>
    <dbReference type="NCBI Taxonomy" id="433649"/>
    <lineage>
        <taxon>Bacteria</taxon>
        <taxon>Bacillati</taxon>
        <taxon>Actinomycetota</taxon>
        <taxon>Actinomycetes</taxon>
        <taxon>Propionibacteriales</taxon>
        <taxon>Nocardioidaceae</taxon>
        <taxon>Nocardioides</taxon>
    </lineage>
</organism>
<proteinExistence type="inferred from homology"/>
<evidence type="ECO:0000256" key="1">
    <source>
        <dbReference type="ARBA" id="ARBA00004651"/>
    </source>
</evidence>
<feature type="transmembrane region" description="Helical" evidence="8">
    <location>
        <begin position="99"/>
        <end position="128"/>
    </location>
</feature>
<dbReference type="RefSeq" id="WP_310301753.1">
    <property type="nucleotide sequence ID" value="NZ_BAAAPS010000008.1"/>
</dbReference>
<evidence type="ECO:0000313" key="10">
    <source>
        <dbReference type="EMBL" id="MDR7362439.1"/>
    </source>
</evidence>
<dbReference type="Proteomes" id="UP001183648">
    <property type="component" value="Unassembled WGS sequence"/>
</dbReference>
<evidence type="ECO:0000256" key="3">
    <source>
        <dbReference type="ARBA" id="ARBA00022448"/>
    </source>
</evidence>
<dbReference type="PANTHER" id="PTHR30294">
    <property type="entry name" value="MEMBRANE COMPONENT OF ABC TRANSPORTER YHHJ-RELATED"/>
    <property type="match status" value="1"/>
</dbReference>
<evidence type="ECO:0000256" key="8">
    <source>
        <dbReference type="RuleBase" id="RU361157"/>
    </source>
</evidence>
<evidence type="ECO:0000256" key="5">
    <source>
        <dbReference type="ARBA" id="ARBA00022692"/>
    </source>
</evidence>
<accession>A0ABU2BUY0</accession>
<dbReference type="PROSITE" id="PS51012">
    <property type="entry name" value="ABC_TM2"/>
    <property type="match status" value="1"/>
</dbReference>
<gene>
    <name evidence="10" type="ORF">J2S63_001992</name>
</gene>
<evidence type="ECO:0000256" key="2">
    <source>
        <dbReference type="ARBA" id="ARBA00007783"/>
    </source>
</evidence>